<gene>
    <name evidence="1" type="ORF">CAL24_12700</name>
</gene>
<evidence type="ECO:0000313" key="2">
    <source>
        <dbReference type="Proteomes" id="UP000215633"/>
    </source>
</evidence>
<comment type="caution">
    <text evidence="1">The sequence shown here is derived from an EMBL/GenBank/DDBJ whole genome shotgun (WGS) entry which is preliminary data.</text>
</comment>
<dbReference type="RefSeq" id="WP_028355857.1">
    <property type="nucleotide sequence ID" value="NZ_NEVT01000006.1"/>
</dbReference>
<reference evidence="2" key="1">
    <citation type="submission" date="2017-05" db="EMBL/GenBank/DDBJ databases">
        <title>Complete and WGS of Bordetella genogroups.</title>
        <authorList>
            <person name="Spilker T."/>
            <person name="Lipuma J."/>
        </authorList>
    </citation>
    <scope>NUCLEOTIDE SEQUENCE [LARGE SCALE GENOMIC DNA]</scope>
    <source>
        <strain evidence="2">AU8256</strain>
    </source>
</reference>
<dbReference type="EMBL" id="NEVT01000006">
    <property type="protein sequence ID" value="OZI76038.1"/>
    <property type="molecule type" value="Genomic_DNA"/>
</dbReference>
<keyword evidence="2" id="KW-1185">Reference proteome</keyword>
<organism evidence="1 2">
    <name type="scientific">Bordetella genomosp. 2</name>
    <dbReference type="NCBI Taxonomy" id="1983456"/>
    <lineage>
        <taxon>Bacteria</taxon>
        <taxon>Pseudomonadati</taxon>
        <taxon>Pseudomonadota</taxon>
        <taxon>Betaproteobacteria</taxon>
        <taxon>Burkholderiales</taxon>
        <taxon>Alcaligenaceae</taxon>
        <taxon>Bordetella</taxon>
    </lineage>
</organism>
<accession>A0A261VPJ5</accession>
<dbReference type="AlphaFoldDB" id="A0A261VPJ5"/>
<name>A0A261VPJ5_9BORD</name>
<dbReference type="Proteomes" id="UP000215633">
    <property type="component" value="Unassembled WGS sequence"/>
</dbReference>
<evidence type="ECO:0000313" key="1">
    <source>
        <dbReference type="EMBL" id="OZI76038.1"/>
    </source>
</evidence>
<sequence length="82" mass="9278">MNIAKGVRIDGYRIHCDVIELRSGQYQLAVSSYVDGDPDTEQVWRAPDCEPCSQLAEAERRAQRLLKRIKRVGESGEPVYGQ</sequence>
<proteinExistence type="predicted"/>
<protein>
    <submittedName>
        <fullName evidence="1">Uncharacterized protein</fullName>
    </submittedName>
</protein>